<name>A0ACA9MEV6_9GLOM</name>
<gene>
    <name evidence="1" type="ORF">DHETER_LOCUS6592</name>
</gene>
<dbReference type="Proteomes" id="UP000789702">
    <property type="component" value="Unassembled WGS sequence"/>
</dbReference>
<keyword evidence="2" id="KW-1185">Reference proteome</keyword>
<sequence>SAFLLSFHCPKQVEVIFAHETIMRRYACETRHATISIVVGSSIIAFASTAMEKINSTENFILLADRDNFSDIINYFFS</sequence>
<organism evidence="1 2">
    <name type="scientific">Dentiscutata heterogama</name>
    <dbReference type="NCBI Taxonomy" id="1316150"/>
    <lineage>
        <taxon>Eukaryota</taxon>
        <taxon>Fungi</taxon>
        <taxon>Fungi incertae sedis</taxon>
        <taxon>Mucoromycota</taxon>
        <taxon>Glomeromycotina</taxon>
        <taxon>Glomeromycetes</taxon>
        <taxon>Diversisporales</taxon>
        <taxon>Gigasporaceae</taxon>
        <taxon>Dentiscutata</taxon>
    </lineage>
</organism>
<accession>A0ACA9MEV6</accession>
<comment type="caution">
    <text evidence="1">The sequence shown here is derived from an EMBL/GenBank/DDBJ whole genome shotgun (WGS) entry which is preliminary data.</text>
</comment>
<evidence type="ECO:0000313" key="1">
    <source>
        <dbReference type="EMBL" id="CAG8584048.1"/>
    </source>
</evidence>
<evidence type="ECO:0000313" key="2">
    <source>
        <dbReference type="Proteomes" id="UP000789702"/>
    </source>
</evidence>
<protein>
    <submittedName>
        <fullName evidence="1">12667_t:CDS:1</fullName>
    </submittedName>
</protein>
<dbReference type="EMBL" id="CAJVPU010008443">
    <property type="protein sequence ID" value="CAG8584048.1"/>
    <property type="molecule type" value="Genomic_DNA"/>
</dbReference>
<reference evidence="1" key="1">
    <citation type="submission" date="2021-06" db="EMBL/GenBank/DDBJ databases">
        <authorList>
            <person name="Kallberg Y."/>
            <person name="Tangrot J."/>
            <person name="Rosling A."/>
        </authorList>
    </citation>
    <scope>NUCLEOTIDE SEQUENCE</scope>
    <source>
        <strain evidence="1">IL203A</strain>
    </source>
</reference>
<proteinExistence type="predicted"/>
<feature type="non-terminal residue" evidence="1">
    <location>
        <position position="1"/>
    </location>
</feature>